<keyword evidence="3" id="KW-1185">Reference proteome</keyword>
<feature type="non-terminal residue" evidence="2">
    <location>
        <position position="1"/>
    </location>
</feature>
<gene>
    <name evidence="2" type="ORF">XAT740_LOCUS14588</name>
</gene>
<sequence length="40" mass="4334">WAGAVSPGPRSTGMEKSDPIKWLAPTGVKPKGHDDDERQM</sequence>
<feature type="region of interest" description="Disordered" evidence="1">
    <location>
        <begin position="1"/>
        <end position="40"/>
    </location>
</feature>
<dbReference type="EMBL" id="CAJNOR010000880">
    <property type="protein sequence ID" value="CAF1027857.1"/>
    <property type="molecule type" value="Genomic_DNA"/>
</dbReference>
<comment type="caution">
    <text evidence="2">The sequence shown here is derived from an EMBL/GenBank/DDBJ whole genome shotgun (WGS) entry which is preliminary data.</text>
</comment>
<dbReference type="AlphaFoldDB" id="A0A814IVT0"/>
<reference evidence="2" key="1">
    <citation type="submission" date="2021-02" db="EMBL/GenBank/DDBJ databases">
        <authorList>
            <person name="Nowell W R."/>
        </authorList>
    </citation>
    <scope>NUCLEOTIDE SEQUENCE</scope>
</reference>
<protein>
    <submittedName>
        <fullName evidence="2">Uncharacterized protein</fullName>
    </submittedName>
</protein>
<accession>A0A814IVT0</accession>
<organism evidence="2 3">
    <name type="scientific">Adineta ricciae</name>
    <name type="common">Rotifer</name>
    <dbReference type="NCBI Taxonomy" id="249248"/>
    <lineage>
        <taxon>Eukaryota</taxon>
        <taxon>Metazoa</taxon>
        <taxon>Spiralia</taxon>
        <taxon>Gnathifera</taxon>
        <taxon>Rotifera</taxon>
        <taxon>Eurotatoria</taxon>
        <taxon>Bdelloidea</taxon>
        <taxon>Adinetida</taxon>
        <taxon>Adinetidae</taxon>
        <taxon>Adineta</taxon>
    </lineage>
</organism>
<proteinExistence type="predicted"/>
<evidence type="ECO:0000313" key="3">
    <source>
        <dbReference type="Proteomes" id="UP000663828"/>
    </source>
</evidence>
<dbReference type="Proteomes" id="UP000663828">
    <property type="component" value="Unassembled WGS sequence"/>
</dbReference>
<evidence type="ECO:0000313" key="2">
    <source>
        <dbReference type="EMBL" id="CAF1027857.1"/>
    </source>
</evidence>
<name>A0A814IVT0_ADIRI</name>
<evidence type="ECO:0000256" key="1">
    <source>
        <dbReference type="SAM" id="MobiDB-lite"/>
    </source>
</evidence>
<feature type="compositionally biased region" description="Basic and acidic residues" evidence="1">
    <location>
        <begin position="31"/>
        <end position="40"/>
    </location>
</feature>